<proteinExistence type="inferred from homology"/>
<dbReference type="InterPro" id="IPR004394">
    <property type="entry name" value="Iojap/RsfS/C7orf30"/>
</dbReference>
<dbReference type="Gene3D" id="3.30.460.10">
    <property type="entry name" value="Beta Polymerase, domain 2"/>
    <property type="match status" value="1"/>
</dbReference>
<dbReference type="SUPFAM" id="SSF81301">
    <property type="entry name" value="Nucleotidyltransferase"/>
    <property type="match status" value="1"/>
</dbReference>
<comment type="function">
    <text evidence="4">Required for normal mitochondrial ribosome function and mitochondrial translation. May play a role in ribosome biogenesis by preventing premature association of the 28S and 39S ribosomal subunits. Interacts with mitochondrial ribosomal protein uL14m (MRPL14), probably blocking formation of intersubunit bridge B8, preventing association of the 28S and 39S ribosomal subunits. Addition to isolated mitochondrial ribosomal subunits partially inhibits translation, probably by interfering with the association of the 28S and 39S ribosomal subunits and the formation of functional ribosomes. May also participate in the assembly and/or regulation of the stability of the large subunit of the mitochondrial ribosome. May function as a ribosomal silencing factor.</text>
</comment>
<evidence type="ECO:0000313" key="7">
    <source>
        <dbReference type="Proteomes" id="UP000694400"/>
    </source>
</evidence>
<dbReference type="PANTHER" id="PTHR21043">
    <property type="entry name" value="IOJAP SUPERFAMILY ORTHOLOG"/>
    <property type="match status" value="1"/>
</dbReference>
<dbReference type="FunFam" id="3.30.460.10:FF:000018">
    <property type="entry name" value="Mitochondrial assembly of ribosomal large subunit 1"/>
    <property type="match status" value="1"/>
</dbReference>
<comment type="subcellular location">
    <subcellularLocation>
        <location evidence="1">Mitochondrion</location>
    </subcellularLocation>
</comment>
<dbReference type="GO" id="GO:0043023">
    <property type="term" value="F:ribosomal large subunit binding"/>
    <property type="evidence" value="ECO:0007669"/>
    <property type="project" value="TreeGrafter"/>
</dbReference>
<dbReference type="InterPro" id="IPR043519">
    <property type="entry name" value="NT_sf"/>
</dbReference>
<dbReference type="GO" id="GO:0005739">
    <property type="term" value="C:mitochondrion"/>
    <property type="evidence" value="ECO:0007669"/>
    <property type="project" value="UniProtKB-SubCell"/>
</dbReference>
<dbReference type="Proteomes" id="UP000694400">
    <property type="component" value="Chromosome 2"/>
</dbReference>
<dbReference type="GO" id="GO:0017148">
    <property type="term" value="P:negative regulation of translation"/>
    <property type="evidence" value="ECO:0007669"/>
    <property type="project" value="TreeGrafter"/>
</dbReference>
<accession>A0A8B9QTQ0</accession>
<name>A0A8B9QTQ0_ANAPL</name>
<organism evidence="6 7">
    <name type="scientific">Anas platyrhynchos</name>
    <name type="common">Mallard</name>
    <name type="synonym">Anas boschas</name>
    <dbReference type="NCBI Taxonomy" id="8839"/>
    <lineage>
        <taxon>Eukaryota</taxon>
        <taxon>Metazoa</taxon>
        <taxon>Chordata</taxon>
        <taxon>Craniata</taxon>
        <taxon>Vertebrata</taxon>
        <taxon>Euteleostomi</taxon>
        <taxon>Archelosauria</taxon>
        <taxon>Archosauria</taxon>
        <taxon>Dinosauria</taxon>
        <taxon>Saurischia</taxon>
        <taxon>Theropoda</taxon>
        <taxon>Coelurosauria</taxon>
        <taxon>Aves</taxon>
        <taxon>Neognathae</taxon>
        <taxon>Galloanserae</taxon>
        <taxon>Anseriformes</taxon>
        <taxon>Anatidae</taxon>
        <taxon>Anatinae</taxon>
        <taxon>Anas</taxon>
    </lineage>
</organism>
<dbReference type="GO" id="GO:0090071">
    <property type="term" value="P:negative regulation of ribosome biogenesis"/>
    <property type="evidence" value="ECO:0007669"/>
    <property type="project" value="TreeGrafter"/>
</dbReference>
<dbReference type="Ensembl" id="ENSAPLT00020001988.1">
    <property type="protein sequence ID" value="ENSAPLP00020001856.1"/>
    <property type="gene ID" value="ENSAPLG00020001344.1"/>
</dbReference>
<dbReference type="NCBIfam" id="TIGR00090">
    <property type="entry name" value="rsfS_iojap_ybeB"/>
    <property type="match status" value="1"/>
</dbReference>
<evidence type="ECO:0000256" key="3">
    <source>
        <dbReference type="ARBA" id="ARBA00023128"/>
    </source>
</evidence>
<reference evidence="6" key="2">
    <citation type="submission" date="2025-08" db="UniProtKB">
        <authorList>
            <consortium name="Ensembl"/>
        </authorList>
    </citation>
    <scope>IDENTIFICATION</scope>
</reference>
<evidence type="ECO:0000256" key="4">
    <source>
        <dbReference type="ARBA" id="ARBA00053669"/>
    </source>
</evidence>
<dbReference type="PANTHER" id="PTHR21043:SF0">
    <property type="entry name" value="MITOCHONDRIAL ASSEMBLY OF RIBOSOMAL LARGE SUBUNIT PROTEIN 1"/>
    <property type="match status" value="1"/>
</dbReference>
<sequence>GAALGRVARLGGSGLGMRRLCSAGRALRQRGGLPREGVGSPAPGVSKERLGVGRGAGFGGWQWWQGVVGAEKLPLSNSFSVPDTAKFNIDFVVALLRQENAKDICVIEVPPEMKYCNYFIVVSGSSTRHLHAMANYMMKMYKLQKEDSDPRAQIEGKETDDWLCIDFGSIVVHFMLPEARETYELEKLWTLGSYDDQLTQMTPQSLPEDFVLGLTSQQQWEGSPSCDKN</sequence>
<keyword evidence="3" id="KW-0496">Mitochondrion</keyword>
<evidence type="ECO:0000313" key="6">
    <source>
        <dbReference type="Ensembl" id="ENSAPLP00020001856.1"/>
    </source>
</evidence>
<dbReference type="HAMAP" id="MF_01477">
    <property type="entry name" value="Iojap_RsfS"/>
    <property type="match status" value="1"/>
</dbReference>
<protein>
    <recommendedName>
        <fullName evidence="5">Mitochondrial assembly of ribosomal large subunit protein 1</fullName>
    </recommendedName>
</protein>
<dbReference type="Pfam" id="PF02410">
    <property type="entry name" value="RsfS"/>
    <property type="match status" value="1"/>
</dbReference>
<comment type="similarity">
    <text evidence="2">Belongs to the Iojap/RsfS family.</text>
</comment>
<reference evidence="6" key="1">
    <citation type="submission" date="2019-08" db="EMBL/GenBank/DDBJ databases">
        <title>Three high-quality genomes provides insights into domestication of ducks.</title>
        <authorList>
            <person name="Hou Z.C."/>
            <person name="Zhu F."/>
            <person name="Yin Z.T."/>
            <person name="Zhang F."/>
        </authorList>
    </citation>
    <scope>NUCLEOTIDE SEQUENCE [LARGE SCALE GENOMIC DNA]</scope>
</reference>
<evidence type="ECO:0000256" key="1">
    <source>
        <dbReference type="ARBA" id="ARBA00004173"/>
    </source>
</evidence>
<dbReference type="AlphaFoldDB" id="A0A8B9QTQ0"/>
<reference evidence="6" key="3">
    <citation type="submission" date="2025-09" db="UniProtKB">
        <authorList>
            <consortium name="Ensembl"/>
        </authorList>
    </citation>
    <scope>IDENTIFICATION</scope>
</reference>
<evidence type="ECO:0000256" key="2">
    <source>
        <dbReference type="ARBA" id="ARBA00010574"/>
    </source>
</evidence>
<evidence type="ECO:0000256" key="5">
    <source>
        <dbReference type="ARBA" id="ARBA00073331"/>
    </source>
</evidence>